<accession>A0ABQ3VXA4</accession>
<proteinExistence type="predicted"/>
<comment type="caution">
    <text evidence="1">The sequence shown here is derived from an EMBL/GenBank/DDBJ whole genome shotgun (WGS) entry which is preliminary data.</text>
</comment>
<name>A0ABQ3VXA4_9LACO</name>
<organism evidence="1 2">
    <name type="scientific">Lentilactobacillus fungorum</name>
    <dbReference type="NCBI Taxonomy" id="2201250"/>
    <lineage>
        <taxon>Bacteria</taxon>
        <taxon>Bacillati</taxon>
        <taxon>Bacillota</taxon>
        <taxon>Bacilli</taxon>
        <taxon>Lactobacillales</taxon>
        <taxon>Lactobacillaceae</taxon>
        <taxon>Lentilactobacillus</taxon>
    </lineage>
</organism>
<dbReference type="EMBL" id="BNJR01000010">
    <property type="protein sequence ID" value="GHP13535.1"/>
    <property type="molecule type" value="Genomic_DNA"/>
</dbReference>
<evidence type="ECO:0000313" key="1">
    <source>
        <dbReference type="EMBL" id="GHP13535.1"/>
    </source>
</evidence>
<dbReference type="Proteomes" id="UP000604765">
    <property type="component" value="Unassembled WGS sequence"/>
</dbReference>
<protein>
    <submittedName>
        <fullName evidence="1">Uncharacterized protein</fullName>
    </submittedName>
</protein>
<sequence length="53" mass="6084">MLLGVPAVFQRKLAIADDEAMNLFWSTLDYLNLFGIRVMILTPERLTSELLDE</sequence>
<keyword evidence="2" id="KW-1185">Reference proteome</keyword>
<evidence type="ECO:0000313" key="2">
    <source>
        <dbReference type="Proteomes" id="UP000604765"/>
    </source>
</evidence>
<reference evidence="1 2" key="1">
    <citation type="journal article" date="2021" name="Int. J. Syst. Evol. Microbiol.">
        <title>Lentilactobacillus fungorum sp. nov., isolated from spent mushroom substrates.</title>
        <authorList>
            <person name="Tohno M."/>
            <person name="Tanizawa Y."/>
            <person name="Kojima Y."/>
            <person name="Sakamoto M."/>
            <person name="Ohkuma M."/>
            <person name="Kobayashi H."/>
        </authorList>
    </citation>
    <scope>NUCLEOTIDE SEQUENCE [LARGE SCALE GENOMIC DNA]</scope>
    <source>
        <strain evidence="1 2">YK48G</strain>
    </source>
</reference>
<gene>
    <name evidence="1" type="ORF">YK48G_09600</name>
</gene>